<evidence type="ECO:0000256" key="8">
    <source>
        <dbReference type="PROSITE-ProRule" id="PRU01360"/>
    </source>
</evidence>
<dbReference type="InterPro" id="IPR039426">
    <property type="entry name" value="TonB-dep_rcpt-like"/>
</dbReference>
<reference evidence="10" key="1">
    <citation type="submission" date="2020-09" db="EMBL/GenBank/DDBJ databases">
        <authorList>
            <person name="Kim M.K."/>
        </authorList>
    </citation>
    <scope>NUCLEOTIDE SEQUENCE</scope>
    <source>
        <strain evidence="10">BT664</strain>
    </source>
</reference>
<evidence type="ECO:0000256" key="7">
    <source>
        <dbReference type="ARBA" id="ARBA00023237"/>
    </source>
</evidence>
<dbReference type="Gene3D" id="2.40.170.20">
    <property type="entry name" value="TonB-dependent receptor, beta-barrel domain"/>
    <property type="match status" value="1"/>
</dbReference>
<dbReference type="Gene3D" id="2.60.40.1120">
    <property type="entry name" value="Carboxypeptidase-like, regulatory domain"/>
    <property type="match status" value="1"/>
</dbReference>
<dbReference type="GO" id="GO:0044718">
    <property type="term" value="P:siderophore transmembrane transport"/>
    <property type="evidence" value="ECO:0007669"/>
    <property type="project" value="TreeGrafter"/>
</dbReference>
<keyword evidence="2 8" id="KW-0813">Transport</keyword>
<comment type="caution">
    <text evidence="10">The sequence shown here is derived from an EMBL/GenBank/DDBJ whole genome shotgun (WGS) entry which is preliminary data.</text>
</comment>
<dbReference type="EMBL" id="JACXAD010000003">
    <property type="protein sequence ID" value="MBD2766945.1"/>
    <property type="molecule type" value="Genomic_DNA"/>
</dbReference>
<evidence type="ECO:0000256" key="6">
    <source>
        <dbReference type="ARBA" id="ARBA00023136"/>
    </source>
</evidence>
<evidence type="ECO:0000256" key="5">
    <source>
        <dbReference type="ARBA" id="ARBA00022729"/>
    </source>
</evidence>
<dbReference type="InterPro" id="IPR036942">
    <property type="entry name" value="Beta-barrel_TonB_sf"/>
</dbReference>
<dbReference type="PANTHER" id="PTHR30069">
    <property type="entry name" value="TONB-DEPENDENT OUTER MEMBRANE RECEPTOR"/>
    <property type="match status" value="1"/>
</dbReference>
<keyword evidence="10" id="KW-0675">Receptor</keyword>
<sequence>MPYACLLLFTRLFLLALTLALPLKVWAQARVAGPETLAGTIFTGSGVELPGATVFLKGTFIGTSTNAEGRFSLQVPQFNPPVTLVVSFMGYITKEVELSAPSMELSITLEPSPSALNEVVVAASRVEEAILRAPVTIEKVSRQQLEKIATPEILGGLGQFKGIDVNSASMLFTSVSTRGFNTAKSERIVQLFDYADMQLPSLSLSPGNMVGIPELDMESIEIVHGPASALYGSNALNGVVLFNSKDPFTYTGLSARLRGGQRDYFDGQLRYAVRLSPKVALKFNGSLLSAKEWIADDYSASSNSRFPTGSPRGWDAINRYGDIILADNNPANPELYRFGVQVPGFTERELLANDDHTRSYRVMGTLAYLIRDDLKLTVEAKRAVATSTYQNFSRFRLRDFGTNQFRAELKNSRGFLRVYSTQDFSGQSYELESLAGFLATSRISDDPSIRFNYAEQYMNDYINAYYQFRQNQPSGSQPQNQEALAAARAVADAQWQQRAGSARIQQQRESIIANDVLRTGSRIRFGSFMYDASLQYRFALPFELDLTTGGAYREYRLGSEGRYFSDTPGNRIRNYEYGAYAQLTKPLLDQHLKLAVAGRVDNFQNFDAAFSPRASAVVSLGAKRQHNFRLNYSSAFRAPSAPEQYYAIDLPRYFVSGNLTGFRGYSFLNVDPATGRPEVLVARNPMTGQLTVNPRSPAFEQAIDPLRLERVGTFEIGYRGMLFDKLDFDGSLYWSRYNDFVGATNILSNVDGSRPTTQQLTDEQNYQSGYTVSGSRTRFVYAWVNNPAPVDTRGATVGAVYYWMKQLNISANYTYSQLTNEPRPYGAFNLSSFFNTPTHKYNVGANGLLARNLSYSANYRWVEGHFQEMPFANGNVKTYSTIDAQLDYSVPRYKSTLQLGVSNLLDGNNVQIVAGPKIGRLAFLGLLVDVK</sequence>
<accession>A0A927GI33</accession>
<dbReference type="Gene3D" id="2.170.130.10">
    <property type="entry name" value="TonB-dependent receptor, plug domain"/>
    <property type="match status" value="1"/>
</dbReference>
<evidence type="ECO:0000256" key="3">
    <source>
        <dbReference type="ARBA" id="ARBA00022452"/>
    </source>
</evidence>
<organism evidence="10 11">
    <name type="scientific">Hymenobacter montanus</name>
    <dbReference type="NCBI Taxonomy" id="2771359"/>
    <lineage>
        <taxon>Bacteria</taxon>
        <taxon>Pseudomonadati</taxon>
        <taxon>Bacteroidota</taxon>
        <taxon>Cytophagia</taxon>
        <taxon>Cytophagales</taxon>
        <taxon>Hymenobacteraceae</taxon>
        <taxon>Hymenobacter</taxon>
    </lineage>
</organism>
<evidence type="ECO:0000259" key="9">
    <source>
        <dbReference type="Pfam" id="PF07715"/>
    </source>
</evidence>
<evidence type="ECO:0000256" key="2">
    <source>
        <dbReference type="ARBA" id="ARBA00022448"/>
    </source>
</evidence>
<feature type="domain" description="TonB-dependent receptor plug" evidence="9">
    <location>
        <begin position="132"/>
        <end position="239"/>
    </location>
</feature>
<dbReference type="PANTHER" id="PTHR30069:SF29">
    <property type="entry name" value="HEMOGLOBIN AND HEMOGLOBIN-HAPTOGLOBIN-BINDING PROTEIN 1-RELATED"/>
    <property type="match status" value="1"/>
</dbReference>
<keyword evidence="6 8" id="KW-0472">Membrane</keyword>
<evidence type="ECO:0000313" key="11">
    <source>
        <dbReference type="Proteomes" id="UP000612233"/>
    </source>
</evidence>
<dbReference type="AlphaFoldDB" id="A0A927GI33"/>
<comment type="subcellular location">
    <subcellularLocation>
        <location evidence="1 8">Cell outer membrane</location>
        <topology evidence="1 8">Multi-pass membrane protein</topology>
    </subcellularLocation>
</comment>
<dbReference type="InterPro" id="IPR012910">
    <property type="entry name" value="Plug_dom"/>
</dbReference>
<comment type="similarity">
    <text evidence="8">Belongs to the TonB-dependent receptor family.</text>
</comment>
<dbReference type="PROSITE" id="PS52016">
    <property type="entry name" value="TONB_DEPENDENT_REC_3"/>
    <property type="match status" value="1"/>
</dbReference>
<keyword evidence="7 8" id="KW-0998">Cell outer membrane</keyword>
<gene>
    <name evidence="10" type="ORF">IC235_03445</name>
</gene>
<evidence type="ECO:0000313" key="10">
    <source>
        <dbReference type="EMBL" id="MBD2766945.1"/>
    </source>
</evidence>
<dbReference type="GO" id="GO:0009279">
    <property type="term" value="C:cell outer membrane"/>
    <property type="evidence" value="ECO:0007669"/>
    <property type="project" value="UniProtKB-SubCell"/>
</dbReference>
<evidence type="ECO:0000256" key="4">
    <source>
        <dbReference type="ARBA" id="ARBA00022692"/>
    </source>
</evidence>
<dbReference type="SUPFAM" id="SSF56935">
    <property type="entry name" value="Porins"/>
    <property type="match status" value="1"/>
</dbReference>
<keyword evidence="5" id="KW-0732">Signal</keyword>
<dbReference type="InterPro" id="IPR008969">
    <property type="entry name" value="CarboxyPept-like_regulatory"/>
</dbReference>
<proteinExistence type="inferred from homology"/>
<dbReference type="Pfam" id="PF07715">
    <property type="entry name" value="Plug"/>
    <property type="match status" value="1"/>
</dbReference>
<keyword evidence="4 8" id="KW-0812">Transmembrane</keyword>
<keyword evidence="3 8" id="KW-1134">Transmembrane beta strand</keyword>
<dbReference type="Proteomes" id="UP000612233">
    <property type="component" value="Unassembled WGS sequence"/>
</dbReference>
<dbReference type="Pfam" id="PF13715">
    <property type="entry name" value="CarbopepD_reg_2"/>
    <property type="match status" value="1"/>
</dbReference>
<dbReference type="SUPFAM" id="SSF49464">
    <property type="entry name" value="Carboxypeptidase regulatory domain-like"/>
    <property type="match status" value="1"/>
</dbReference>
<protein>
    <submittedName>
        <fullName evidence="10">TonB-dependent receptor</fullName>
    </submittedName>
</protein>
<evidence type="ECO:0000256" key="1">
    <source>
        <dbReference type="ARBA" id="ARBA00004571"/>
    </source>
</evidence>
<dbReference type="InterPro" id="IPR037066">
    <property type="entry name" value="Plug_dom_sf"/>
</dbReference>
<dbReference type="GO" id="GO:0015344">
    <property type="term" value="F:siderophore uptake transmembrane transporter activity"/>
    <property type="evidence" value="ECO:0007669"/>
    <property type="project" value="TreeGrafter"/>
</dbReference>
<keyword evidence="11" id="KW-1185">Reference proteome</keyword>
<name>A0A927GI33_9BACT</name>